<dbReference type="GO" id="GO:0000160">
    <property type="term" value="P:phosphorelay signal transduction system"/>
    <property type="evidence" value="ECO:0007669"/>
    <property type="project" value="InterPro"/>
</dbReference>
<dbReference type="EMBL" id="CP022521">
    <property type="protein sequence ID" value="ASO18815.1"/>
    <property type="molecule type" value="Genomic_DNA"/>
</dbReference>
<keyword evidence="2" id="KW-0805">Transcription regulation</keyword>
<dbReference type="InterPro" id="IPR001789">
    <property type="entry name" value="Sig_transdc_resp-reg_receiver"/>
</dbReference>
<organism evidence="5 6">
    <name type="scientific">Actinoalloteichus hoggarensis</name>
    <dbReference type="NCBI Taxonomy" id="1470176"/>
    <lineage>
        <taxon>Bacteria</taxon>
        <taxon>Bacillati</taxon>
        <taxon>Actinomycetota</taxon>
        <taxon>Actinomycetes</taxon>
        <taxon>Pseudonocardiales</taxon>
        <taxon>Pseudonocardiaceae</taxon>
        <taxon>Actinoalloteichus</taxon>
    </lineage>
</organism>
<evidence type="ECO:0000256" key="3">
    <source>
        <dbReference type="ARBA" id="ARBA00023125"/>
    </source>
</evidence>
<dbReference type="InterPro" id="IPR039420">
    <property type="entry name" value="WalR-like"/>
</dbReference>
<dbReference type="CDD" id="cd06170">
    <property type="entry name" value="LuxR_C_like"/>
    <property type="match status" value="1"/>
</dbReference>
<keyword evidence="6" id="KW-1185">Reference proteome</keyword>
<dbReference type="Proteomes" id="UP000204221">
    <property type="component" value="Chromosome"/>
</dbReference>
<evidence type="ECO:0000256" key="2">
    <source>
        <dbReference type="ARBA" id="ARBA00023015"/>
    </source>
</evidence>
<dbReference type="InterPro" id="IPR058245">
    <property type="entry name" value="NreC/VraR/RcsB-like_REC"/>
</dbReference>
<keyword evidence="3" id="KW-0238">DNA-binding</keyword>
<dbReference type="AlphaFoldDB" id="A0A221VZ41"/>
<evidence type="ECO:0000313" key="5">
    <source>
        <dbReference type="EMBL" id="ASO18815.1"/>
    </source>
</evidence>
<dbReference type="SUPFAM" id="SSF52172">
    <property type="entry name" value="CheY-like"/>
    <property type="match status" value="1"/>
</dbReference>
<name>A0A221VZ41_9PSEU</name>
<reference evidence="5 6" key="1">
    <citation type="submission" date="2017-07" db="EMBL/GenBank/DDBJ databases">
        <title>Complete genome sequence of Actinoalloteichus hoggarensis DSM 45943, type strain of Actinoalloteichus hoggarensis.</title>
        <authorList>
            <person name="Ruckert C."/>
            <person name="Nouioui I."/>
            <person name="Willmese J."/>
            <person name="van Wezel G."/>
            <person name="Klenk H.-P."/>
            <person name="Kalinowski J."/>
            <person name="Zotchev S.B."/>
        </authorList>
    </citation>
    <scope>NUCLEOTIDE SEQUENCE [LARGE SCALE GENOMIC DNA]</scope>
    <source>
        <strain evidence="5 6">DSM 45943</strain>
    </source>
</reference>
<dbReference type="CDD" id="cd17535">
    <property type="entry name" value="REC_NarL-like"/>
    <property type="match status" value="1"/>
</dbReference>
<dbReference type="RefSeq" id="WP_093940436.1">
    <property type="nucleotide sequence ID" value="NZ_CP022521.1"/>
</dbReference>
<proteinExistence type="predicted"/>
<dbReference type="SMART" id="SM00448">
    <property type="entry name" value="REC"/>
    <property type="match status" value="1"/>
</dbReference>
<accession>A0A221VZ41</accession>
<keyword evidence="1" id="KW-0597">Phosphoprotein</keyword>
<dbReference type="GO" id="GO:0003677">
    <property type="term" value="F:DNA binding"/>
    <property type="evidence" value="ECO:0007669"/>
    <property type="project" value="UniProtKB-KW"/>
</dbReference>
<sequence length="216" mass="23177">MSIRVVIADDQAMIRTGFRLIMEAQPDITVVGEAADGVAALNLVGELRPDVCLMDVRMPGVDGIEATRRIAARADTSDTKVVVVTTFDLDEYVYGALRAGAVGFVLKKSGPRVLVDAVRAAVDGGALLSPAVTVRLLDAFARTVPARPPELVEPLTPREREVVLLVARGATNTEIAEGLYVSMGTVKSHLTRIQQKLPARNRVEVAAWAWEHGLVS</sequence>
<protein>
    <submittedName>
        <fullName evidence="5">Transcriptional regulatory protein LiaR</fullName>
    </submittedName>
</protein>
<evidence type="ECO:0000256" key="1">
    <source>
        <dbReference type="ARBA" id="ARBA00022553"/>
    </source>
</evidence>
<keyword evidence="4" id="KW-0804">Transcription</keyword>
<dbReference type="GO" id="GO:0006355">
    <property type="term" value="P:regulation of DNA-templated transcription"/>
    <property type="evidence" value="ECO:0007669"/>
    <property type="project" value="InterPro"/>
</dbReference>
<dbReference type="Pfam" id="PF00196">
    <property type="entry name" value="GerE"/>
    <property type="match status" value="1"/>
</dbReference>
<dbReference type="OrthoDB" id="9808843at2"/>
<dbReference type="PANTHER" id="PTHR43214:SF24">
    <property type="entry name" value="TRANSCRIPTIONAL REGULATORY PROTEIN NARL-RELATED"/>
    <property type="match status" value="1"/>
</dbReference>
<gene>
    <name evidence="5" type="primary">liaR2</name>
    <name evidence="5" type="ORF">AHOG_05810</name>
</gene>
<dbReference type="PROSITE" id="PS50043">
    <property type="entry name" value="HTH_LUXR_2"/>
    <property type="match status" value="1"/>
</dbReference>
<dbReference type="PROSITE" id="PS00622">
    <property type="entry name" value="HTH_LUXR_1"/>
    <property type="match status" value="1"/>
</dbReference>
<dbReference type="PRINTS" id="PR00038">
    <property type="entry name" value="HTHLUXR"/>
</dbReference>
<dbReference type="InterPro" id="IPR000792">
    <property type="entry name" value="Tscrpt_reg_LuxR_C"/>
</dbReference>
<evidence type="ECO:0000313" key="6">
    <source>
        <dbReference type="Proteomes" id="UP000204221"/>
    </source>
</evidence>
<dbReference type="Pfam" id="PF00072">
    <property type="entry name" value="Response_reg"/>
    <property type="match status" value="1"/>
</dbReference>
<dbReference type="SUPFAM" id="SSF46894">
    <property type="entry name" value="C-terminal effector domain of the bipartite response regulators"/>
    <property type="match status" value="1"/>
</dbReference>
<dbReference type="InterPro" id="IPR011006">
    <property type="entry name" value="CheY-like_superfamily"/>
</dbReference>
<evidence type="ECO:0000256" key="4">
    <source>
        <dbReference type="ARBA" id="ARBA00023163"/>
    </source>
</evidence>
<dbReference type="SMART" id="SM00421">
    <property type="entry name" value="HTH_LUXR"/>
    <property type="match status" value="1"/>
</dbReference>
<dbReference type="PROSITE" id="PS50110">
    <property type="entry name" value="RESPONSE_REGULATORY"/>
    <property type="match status" value="1"/>
</dbReference>
<dbReference type="InterPro" id="IPR016032">
    <property type="entry name" value="Sig_transdc_resp-reg_C-effctor"/>
</dbReference>
<dbReference type="PANTHER" id="PTHR43214">
    <property type="entry name" value="TWO-COMPONENT RESPONSE REGULATOR"/>
    <property type="match status" value="1"/>
</dbReference>
<dbReference type="KEGG" id="ahg:AHOG_05810"/>
<dbReference type="Gene3D" id="3.40.50.2300">
    <property type="match status" value="1"/>
</dbReference>